<dbReference type="GO" id="GO:0009966">
    <property type="term" value="P:regulation of signal transduction"/>
    <property type="evidence" value="ECO:0007669"/>
    <property type="project" value="InterPro"/>
</dbReference>
<evidence type="ECO:0000256" key="9">
    <source>
        <dbReference type="ARBA" id="ARBA00023180"/>
    </source>
</evidence>
<dbReference type="GO" id="GO:0016020">
    <property type="term" value="C:membrane"/>
    <property type="evidence" value="ECO:0007669"/>
    <property type="project" value="InterPro"/>
</dbReference>
<protein>
    <submittedName>
        <fullName evidence="11">Membrane protein E3 RID-beta</fullName>
    </submittedName>
</protein>
<name>A0A097IWC7_9ADEN</name>
<evidence type="ECO:0000256" key="1">
    <source>
        <dbReference type="ARBA" id="ARBA00004379"/>
    </source>
</evidence>
<reference evidence="11 12" key="1">
    <citation type="submission" date="2014-07" db="EMBL/GenBank/DDBJ databases">
        <title>Full genome sequence analysis of a novel adenovirus of rhesus macaque origin indicates a new simian adenovirus serotype and species.</title>
        <authorList>
            <person name="Malouli D."/>
            <person name="Howell G.L."/>
            <person name="Legasse A.W."/>
            <person name="Kahl C."/>
            <person name="Axthelm M.K."/>
            <person name="Hansen S.G."/>
            <person name="Frueh K."/>
        </authorList>
    </citation>
    <scope>NUCLEOTIDE SEQUENCE [LARGE SCALE GENOMIC DNA]</scope>
    <source>
        <strain evidence="11">23336</strain>
    </source>
</reference>
<dbReference type="GeneID" id="22220270"/>
<proteinExistence type="predicted"/>
<keyword evidence="2" id="KW-0244">Early protein</keyword>
<dbReference type="EMBL" id="KM190146">
    <property type="protein sequence ID" value="AIT70993.1"/>
    <property type="molecule type" value="Genomic_DNA"/>
</dbReference>
<evidence type="ECO:0000313" key="12">
    <source>
        <dbReference type="Proteomes" id="UP000128946"/>
    </source>
</evidence>
<comment type="subcellular location">
    <subcellularLocation>
        <location evidence="1">Host membrane</location>
        <topology evidence="1">Single-pass membrane protein</topology>
    </subcellularLocation>
</comment>
<evidence type="ECO:0000256" key="4">
    <source>
        <dbReference type="ARBA" id="ARBA00022692"/>
    </source>
</evidence>
<feature type="transmembrane region" description="Helical" evidence="10">
    <location>
        <begin position="39"/>
        <end position="59"/>
    </location>
</feature>
<dbReference type="RefSeq" id="YP_009109594.1">
    <property type="nucleotide sequence ID" value="NC_025678.1"/>
</dbReference>
<keyword evidence="12" id="KW-1185">Reference proteome</keyword>
<accession>A0A097IWC7</accession>
<dbReference type="InterPro" id="IPR008131">
    <property type="entry name" value="Adeno_E3_14_5"/>
</dbReference>
<dbReference type="GO" id="GO:0033644">
    <property type="term" value="C:host cell membrane"/>
    <property type="evidence" value="ECO:0007669"/>
    <property type="project" value="UniProtKB-SubCell"/>
</dbReference>
<dbReference type="Pfam" id="PF04834">
    <property type="entry name" value="Adeno_E3_14_5"/>
    <property type="match status" value="1"/>
</dbReference>
<dbReference type="OrthoDB" id="38288at10239"/>
<keyword evidence="6" id="KW-1043">Host membrane</keyword>
<keyword evidence="7 10" id="KW-1133">Transmembrane helix</keyword>
<evidence type="ECO:0000256" key="10">
    <source>
        <dbReference type="SAM" id="Phobius"/>
    </source>
</evidence>
<evidence type="ECO:0000313" key="11">
    <source>
        <dbReference type="EMBL" id="AIT70993.1"/>
    </source>
</evidence>
<evidence type="ECO:0000256" key="5">
    <source>
        <dbReference type="ARBA" id="ARBA00022729"/>
    </source>
</evidence>
<dbReference type="KEGG" id="vg:22220270"/>
<organism evidence="11 12">
    <name type="scientific">Simian adenovirus DM-2014</name>
    <dbReference type="NCBI Taxonomy" id="1560346"/>
    <lineage>
        <taxon>Viruses</taxon>
        <taxon>Varidnaviria</taxon>
        <taxon>Bamfordvirae</taxon>
        <taxon>Preplasmiviricota</taxon>
        <taxon>Polisuviricotina</taxon>
        <taxon>Pharingeaviricetes</taxon>
        <taxon>Rowavirales</taxon>
        <taxon>Adenoviridae</taxon>
        <taxon>Mastadenovirus</taxon>
        <taxon>Mastadenovirus rhesi</taxon>
        <taxon>Simian mastadenovirus H</taxon>
        <taxon>simian adenovirus 54</taxon>
    </lineage>
</organism>
<sequence length="111" mass="12827">MIFFLAVTFLPLAHCCRFTFSKLWTIKDCYPIVPINEDPWLFAIVILTAIIALFTALYLKKFLPFPWITDDLLDYPSRPPPNIIPLQNLLNQLPPPPPSPSTCSYFHFTDE</sequence>
<dbReference type="Proteomes" id="UP000128946">
    <property type="component" value="Segment"/>
</dbReference>
<evidence type="ECO:0000256" key="3">
    <source>
        <dbReference type="ARBA" id="ARBA00022553"/>
    </source>
</evidence>
<evidence type="ECO:0000256" key="8">
    <source>
        <dbReference type="ARBA" id="ARBA00023136"/>
    </source>
</evidence>
<keyword evidence="5" id="KW-0732">Signal</keyword>
<keyword evidence="4 10" id="KW-0812">Transmembrane</keyword>
<keyword evidence="8 10" id="KW-0472">Membrane</keyword>
<evidence type="ECO:0000256" key="6">
    <source>
        <dbReference type="ARBA" id="ARBA00022870"/>
    </source>
</evidence>
<evidence type="ECO:0000256" key="7">
    <source>
        <dbReference type="ARBA" id="ARBA00022989"/>
    </source>
</evidence>
<evidence type="ECO:0000256" key="2">
    <source>
        <dbReference type="ARBA" id="ARBA00022518"/>
    </source>
</evidence>
<keyword evidence="9" id="KW-0325">Glycoprotein</keyword>
<keyword evidence="3" id="KW-0597">Phosphoprotein</keyword>